<evidence type="ECO:0000313" key="2">
    <source>
        <dbReference type="Proteomes" id="UP000310719"/>
    </source>
</evidence>
<dbReference type="Proteomes" id="UP000310719">
    <property type="component" value="Chromosome"/>
</dbReference>
<accession>A0A4U9IQP6</accession>
<dbReference type="Gene3D" id="3.40.50.2300">
    <property type="match status" value="1"/>
</dbReference>
<proteinExistence type="predicted"/>
<dbReference type="SUPFAM" id="SSF53822">
    <property type="entry name" value="Periplasmic binding protein-like I"/>
    <property type="match status" value="1"/>
</dbReference>
<name>A0A4U9IQP6_9ENTR</name>
<protein>
    <submittedName>
        <fullName evidence="1">Autoinducer 2-binding protein lsrB</fullName>
    </submittedName>
</protein>
<reference evidence="1 2" key="1">
    <citation type="submission" date="2019-05" db="EMBL/GenBank/DDBJ databases">
        <authorList>
            <consortium name="Pathogen Informatics"/>
        </authorList>
    </citation>
    <scope>NUCLEOTIDE SEQUENCE [LARGE SCALE GENOMIC DNA]</scope>
    <source>
        <strain evidence="1 2">NCTC13032</strain>
    </source>
</reference>
<gene>
    <name evidence="1" type="primary">lsrB_2</name>
    <name evidence="1" type="ORF">NCTC13032_06442</name>
</gene>
<evidence type="ECO:0000313" key="1">
    <source>
        <dbReference type="EMBL" id="VTP79966.1"/>
    </source>
</evidence>
<dbReference type="AlphaFoldDB" id="A0A4U9IQP6"/>
<dbReference type="EMBL" id="LR590464">
    <property type="protein sequence ID" value="VTP79966.1"/>
    <property type="molecule type" value="Genomic_DNA"/>
</dbReference>
<organism evidence="1 2">
    <name type="scientific">Leclercia adecarboxylata</name>
    <dbReference type="NCBI Taxonomy" id="83655"/>
    <lineage>
        <taxon>Bacteria</taxon>
        <taxon>Pseudomonadati</taxon>
        <taxon>Pseudomonadota</taxon>
        <taxon>Gammaproteobacteria</taxon>
        <taxon>Enterobacterales</taxon>
        <taxon>Enterobacteriaceae</taxon>
        <taxon>Leclercia</taxon>
    </lineage>
</organism>
<dbReference type="InterPro" id="IPR028082">
    <property type="entry name" value="Peripla_BP_I"/>
</dbReference>
<sequence length="51" mass="5719">MGDSVEVKDIGTLKVEPNSVQGYQYEAKGNGIVLLPERVVFTKENINNYDF</sequence>